<organism evidence="1">
    <name type="scientific">freshwater sediment metagenome</name>
    <dbReference type="NCBI Taxonomy" id="556182"/>
    <lineage>
        <taxon>unclassified sequences</taxon>
        <taxon>metagenomes</taxon>
        <taxon>ecological metagenomes</taxon>
    </lineage>
</organism>
<sequence>MKRVLAILLMAVTAGAALALFAPKKRETQLVRAELAGVKFLYDSAFARDDATAGGGLSDRLAFLVSFPSFGPPSPTGGQIIQITLSPVEDVLDPQDRPAKLYARFLTAEALEGPGGLVLREFEPDSPYQSEELLLAPPDGRAFFARCPKAQLGAPGEGCLSMFHAGTIDVELRYPPNLLEHWETLYEGARRVLGRMQPQSVRNRR</sequence>
<name>A0AA48M0C4_9ZZZZ</name>
<proteinExistence type="predicted"/>
<reference evidence="1" key="1">
    <citation type="submission" date="2023-07" db="EMBL/GenBank/DDBJ databases">
        <authorList>
            <person name="Pelsma A.J. K."/>
        </authorList>
    </citation>
    <scope>NUCLEOTIDE SEQUENCE</scope>
</reference>
<accession>A0AA48M0C4</accession>
<dbReference type="AlphaFoldDB" id="A0AA48M0C4"/>
<protein>
    <submittedName>
        <fullName evidence="1">Uncharacterized protein</fullName>
    </submittedName>
</protein>
<evidence type="ECO:0000313" key="1">
    <source>
        <dbReference type="EMBL" id="CAJ0851631.1"/>
    </source>
</evidence>
<gene>
    <name evidence="1" type="ORF">AMST5_00447</name>
</gene>
<dbReference type="EMBL" id="OY288114">
    <property type="protein sequence ID" value="CAJ0851631.1"/>
    <property type="molecule type" value="Genomic_DNA"/>
</dbReference>